<dbReference type="PATRIC" id="fig|1224164.3.peg.1936"/>
<reference evidence="3 4" key="1">
    <citation type="submission" date="2013-02" db="EMBL/GenBank/DDBJ databases">
        <title>The complete genome sequence of Corynebacterium vitaeruminis DSM 20294.</title>
        <authorList>
            <person name="Ruckert C."/>
            <person name="Albersmeier A."/>
            <person name="Kalinowski J."/>
        </authorList>
    </citation>
    <scope>NUCLEOTIDE SEQUENCE [LARGE SCALE GENOMIC DNA]</scope>
    <source>
        <strain evidence="4">ATCC 10234</strain>
    </source>
</reference>
<keyword evidence="4" id="KW-1185">Reference proteome</keyword>
<dbReference type="EMBL" id="CP004353">
    <property type="protein sequence ID" value="AHI23302.1"/>
    <property type="molecule type" value="Genomic_DNA"/>
</dbReference>
<dbReference type="STRING" id="1224164.B843_09585"/>
<sequence length="95" mass="9982">MNGVVQSVRELVDAIGQSLTSAPLWLQAPLVMIVVIPLCGVLALAWLRIVDVSGAMGLRVFHALSAKVGTSIKNPGRENPAAGHEPEDSPIEKSS</sequence>
<dbReference type="AlphaFoldDB" id="W5Y263"/>
<protein>
    <submittedName>
        <fullName evidence="3">Uncharacterized protein</fullName>
    </submittedName>
</protein>
<gene>
    <name evidence="3" type="ORF">B843_09585</name>
</gene>
<evidence type="ECO:0000313" key="3">
    <source>
        <dbReference type="EMBL" id="AHI23302.1"/>
    </source>
</evidence>
<proteinExistence type="predicted"/>
<organism evidence="3 4">
    <name type="scientific">Corynebacterium vitaeruminis DSM 20294</name>
    <dbReference type="NCBI Taxonomy" id="1224164"/>
    <lineage>
        <taxon>Bacteria</taxon>
        <taxon>Bacillati</taxon>
        <taxon>Actinomycetota</taxon>
        <taxon>Actinomycetes</taxon>
        <taxon>Mycobacteriales</taxon>
        <taxon>Corynebacteriaceae</taxon>
        <taxon>Corynebacterium</taxon>
    </lineage>
</organism>
<feature type="transmembrane region" description="Helical" evidence="2">
    <location>
        <begin position="24"/>
        <end position="47"/>
    </location>
</feature>
<dbReference type="HOGENOM" id="CLU_2368111_0_0_11"/>
<keyword evidence="2" id="KW-0472">Membrane</keyword>
<dbReference type="RefSeq" id="WP_025253313.1">
    <property type="nucleotide sequence ID" value="NZ_CP004353.1"/>
</dbReference>
<name>W5Y263_9CORY</name>
<evidence type="ECO:0000313" key="4">
    <source>
        <dbReference type="Proteomes" id="UP000019222"/>
    </source>
</evidence>
<dbReference type="Proteomes" id="UP000019222">
    <property type="component" value="Chromosome"/>
</dbReference>
<dbReference type="KEGG" id="cvt:B843_09585"/>
<evidence type="ECO:0000256" key="1">
    <source>
        <dbReference type="SAM" id="MobiDB-lite"/>
    </source>
</evidence>
<dbReference type="eggNOG" id="ENOG5032AGU">
    <property type="taxonomic scope" value="Bacteria"/>
</dbReference>
<keyword evidence="2" id="KW-1133">Transmembrane helix</keyword>
<evidence type="ECO:0000256" key="2">
    <source>
        <dbReference type="SAM" id="Phobius"/>
    </source>
</evidence>
<feature type="region of interest" description="Disordered" evidence="1">
    <location>
        <begin position="70"/>
        <end position="95"/>
    </location>
</feature>
<keyword evidence="2" id="KW-0812">Transmembrane</keyword>
<accession>W5Y263</accession>
<feature type="compositionally biased region" description="Basic and acidic residues" evidence="1">
    <location>
        <begin position="84"/>
        <end position="95"/>
    </location>
</feature>